<dbReference type="SUPFAM" id="SSF51735">
    <property type="entry name" value="NAD(P)-binding Rossmann-fold domains"/>
    <property type="match status" value="1"/>
</dbReference>
<dbReference type="InterPro" id="IPR036291">
    <property type="entry name" value="NAD(P)-bd_dom_sf"/>
</dbReference>
<dbReference type="PANTHER" id="PTHR24321">
    <property type="entry name" value="DEHYDROGENASES, SHORT CHAIN"/>
    <property type="match status" value="1"/>
</dbReference>
<dbReference type="GO" id="GO:0008206">
    <property type="term" value="P:bile acid metabolic process"/>
    <property type="evidence" value="ECO:0007669"/>
    <property type="project" value="UniProtKB-ARBA"/>
</dbReference>
<name>A0A1B2DI43_9BACL</name>
<evidence type="ECO:0000256" key="1">
    <source>
        <dbReference type="ARBA" id="ARBA00006484"/>
    </source>
</evidence>
<protein>
    <submittedName>
        <fullName evidence="3">3-ketoacyl-ACP reductase</fullName>
    </submittedName>
</protein>
<evidence type="ECO:0000313" key="3">
    <source>
        <dbReference type="EMBL" id="ANY67349.1"/>
    </source>
</evidence>
<proteinExistence type="inferred from homology"/>
<dbReference type="EMBL" id="CP016808">
    <property type="protein sequence ID" value="ANY67349.1"/>
    <property type="molecule type" value="Genomic_DNA"/>
</dbReference>
<comment type="similarity">
    <text evidence="1">Belongs to the short-chain dehydrogenases/reductases (SDR) family.</text>
</comment>
<gene>
    <name evidence="3" type="ORF">BBD42_13340</name>
</gene>
<dbReference type="PROSITE" id="PS00061">
    <property type="entry name" value="ADH_SHORT"/>
    <property type="match status" value="1"/>
</dbReference>
<dbReference type="AlphaFoldDB" id="A0A1B2DI43"/>
<sequence length="248" mass="26367">MDYSGKIVLVTGAARGIGLTVATSYARQGALVIAADRDSEGAEAAADRMRSEGGKAAAYAIDLAQPAEIEAMFAFISENYGGLDVLINNAGYAVWKSPYDLAVEEWDALLHTNLRGTFLSAREAAKLMRANGGGAIVNMASTRALMSEPNTEAYAASKGGIVALTHALALSFGPDRIRVNAISPGWIETGDYEALRAEDHSQHPSMRVGKPDDIAKACFYLTDPGNDFVNGINLVVDGGMTRKMIYEE</sequence>
<dbReference type="RefSeq" id="WP_099518555.1">
    <property type="nucleotide sequence ID" value="NZ_CP016808.1"/>
</dbReference>
<dbReference type="NCBIfam" id="NF005559">
    <property type="entry name" value="PRK07231.1"/>
    <property type="match status" value="1"/>
</dbReference>
<reference evidence="3" key="1">
    <citation type="submission" date="2016-08" db="EMBL/GenBank/DDBJ databases">
        <title>Complete Genome Seqeunce of Paenibacillus sp. BIHB 4019 from tea rhizoplane.</title>
        <authorList>
            <person name="Thakur R."/>
            <person name="Swarnkar M.K."/>
            <person name="Gulati A."/>
        </authorList>
    </citation>
    <scope>NUCLEOTIDE SEQUENCE [LARGE SCALE GENOMIC DNA]</scope>
    <source>
        <strain evidence="3">BIHB4019</strain>
    </source>
</reference>
<dbReference type="FunFam" id="3.40.50.720:FF:000084">
    <property type="entry name" value="Short-chain dehydrogenase reductase"/>
    <property type="match status" value="1"/>
</dbReference>
<dbReference type="InterPro" id="IPR020904">
    <property type="entry name" value="Sc_DH/Rdtase_CS"/>
</dbReference>
<dbReference type="Pfam" id="PF13561">
    <property type="entry name" value="adh_short_C2"/>
    <property type="match status" value="1"/>
</dbReference>
<dbReference type="PANTHER" id="PTHR24321:SF15">
    <property type="entry name" value="OXIDOREDUCTASE UCPA"/>
    <property type="match status" value="1"/>
</dbReference>
<organism evidence="3">
    <name type="scientific">Paenibacillus sp. BIHB 4019</name>
    <dbReference type="NCBI Taxonomy" id="1870819"/>
    <lineage>
        <taxon>Bacteria</taxon>
        <taxon>Bacillati</taxon>
        <taxon>Bacillota</taxon>
        <taxon>Bacilli</taxon>
        <taxon>Bacillales</taxon>
        <taxon>Paenibacillaceae</taxon>
        <taxon>Paenibacillus</taxon>
    </lineage>
</organism>
<dbReference type="Gene3D" id="3.40.50.720">
    <property type="entry name" value="NAD(P)-binding Rossmann-like Domain"/>
    <property type="match status" value="1"/>
</dbReference>
<dbReference type="PRINTS" id="PR00080">
    <property type="entry name" value="SDRFAMILY"/>
</dbReference>
<keyword evidence="2" id="KW-0560">Oxidoreductase</keyword>
<dbReference type="PRINTS" id="PR00081">
    <property type="entry name" value="GDHRDH"/>
</dbReference>
<dbReference type="InterPro" id="IPR002347">
    <property type="entry name" value="SDR_fam"/>
</dbReference>
<accession>A0A1B2DI43</accession>
<evidence type="ECO:0000256" key="2">
    <source>
        <dbReference type="ARBA" id="ARBA00023002"/>
    </source>
</evidence>
<dbReference type="GO" id="GO:0016491">
    <property type="term" value="F:oxidoreductase activity"/>
    <property type="evidence" value="ECO:0007669"/>
    <property type="project" value="UniProtKB-KW"/>
</dbReference>